<dbReference type="InterPro" id="IPR002048">
    <property type="entry name" value="EF_hand_dom"/>
</dbReference>
<feature type="domain" description="EF-hand" evidence="3">
    <location>
        <begin position="822"/>
        <end position="858"/>
    </location>
</feature>
<keyword evidence="5" id="KW-1185">Reference proteome</keyword>
<dbReference type="SUPFAM" id="SSF47923">
    <property type="entry name" value="Ypt/Rab-GAP domain of gyp1p"/>
    <property type="match status" value="2"/>
</dbReference>
<proteinExistence type="predicted"/>
<dbReference type="InterPro" id="IPR050302">
    <property type="entry name" value="Rab_GAP_TBC_domain"/>
</dbReference>
<dbReference type="EMBL" id="JADGJW010000225">
    <property type="protein sequence ID" value="KAJ3221518.1"/>
    <property type="molecule type" value="Genomic_DNA"/>
</dbReference>
<sequence>MVLIIPTKTDSTLGLWEVLKENQFFILNKSKEAQSENSAWKSVLTTIQNVFDTKQPNFRIMLKNHTDSDSAHIIATDDTLKRIELDWNWIQTNMLKEISKLEDPDDKVNYAIAKLHSMVTSEENDSDEKSLDSKFRAASRSWKQLFRLNENERLVNCIYTIYSIKTKVLIELKDVQELHKDTSKRGVLNDAIKIVTKNKQEHHFSNLFQRDDTFEIIEHLTNMSMEKLLKSTLVEPVIAPGNALKPDPFVLETPDKQLLHTNLKEKSGSSITKSLLQKLQQQKRDSKLNFTFNLPSDEPLLQEIQAVCSIAGTQSSFQGTAFISNHFFCFNSNIRYQCQIVIPLFSIKKVEKINSQNSTIALTVWHLMKFAVQMQSEKKDNDKFCEILKQKLQSHLDLMKMLKNFMLNCPSEDLLHDRETIKGGLGLKFGYIEDKKASKERQKLKYWIAYMKGEIWEVCSGSIFKRYLNPGYYEKLHADNAGLHSFSIEEIEKDLNRSLPEYPGYQTEEGINTLRRVLYAYSYFNREIGYCQAMNIVVSLLLIYLNEEQAFWILTVLTERLLPGYYSVNMVGAVIDNHVFETLVGKFMPVLSAHLKKYEIQLSVACLPWFLSLYINTLPLPFALRIVDCFFMEGPKVLFQVGLAILKTNGDAIMKIKDDGELMNILKSFFIDLGELVPGGVMLPSNSPEEASNTSAKQMTRFNELMLTAYREFQSVTQEMVIELRKTHQLKVVHGIDTYAKKSFVRNLNIKTKFKKEELLFFCEQFFGVHFYKVEEDMKATSQLMNFEQYKQFLARVTGDLLKDAEEQISRLGPNTALKSIPGSDILRKLYDKLFDRNKDGSVSFEDLVVGLDKLIFTDFGNLSLLFFNLHDSDEGIDICLLTFDNIMIPFVDGILTHEDIIQLMESLLFLLRREGVGGLTRQAYLIQVKYTYKHQLQNNDDHPAIPVEIKDNEWKITYDMFKDLILQDDFLTEYFTKLFSESFVMSEKNTNEVERVVKDGVVSLVGKDMGSLLSGGLRWASGIRSGNQVDEKQEKTGIVADAPLEKKASTSPSKIDGSDDDYEDLGNEAMMLEVEQLLKEAESMELNSNTNADVSFLKPSNHLPQFIKT</sequence>
<dbReference type="Gene3D" id="1.10.238.10">
    <property type="entry name" value="EF-hand"/>
    <property type="match status" value="1"/>
</dbReference>
<name>A0AAD5Y0X4_9FUNG</name>
<gene>
    <name evidence="4" type="ORF">HK099_003430</name>
</gene>
<dbReference type="InterPro" id="IPR018247">
    <property type="entry name" value="EF_Hand_1_Ca_BS"/>
</dbReference>
<dbReference type="SMART" id="SM00568">
    <property type="entry name" value="GRAM"/>
    <property type="match status" value="1"/>
</dbReference>
<accession>A0AAD5Y0X4</accession>
<dbReference type="AlphaFoldDB" id="A0AAD5Y0X4"/>
<dbReference type="SMART" id="SM00164">
    <property type="entry name" value="TBC"/>
    <property type="match status" value="1"/>
</dbReference>
<dbReference type="InterPro" id="IPR011993">
    <property type="entry name" value="PH-like_dom_sf"/>
</dbReference>
<feature type="region of interest" description="Disordered" evidence="1">
    <location>
        <begin position="1029"/>
        <end position="1061"/>
    </location>
</feature>
<dbReference type="GO" id="GO:0031267">
    <property type="term" value="F:small GTPase binding"/>
    <property type="evidence" value="ECO:0007669"/>
    <property type="project" value="TreeGrafter"/>
</dbReference>
<dbReference type="Gene3D" id="1.10.8.270">
    <property type="entry name" value="putative rabgap domain of human tbc1 domain family member 14 like domains"/>
    <property type="match status" value="1"/>
</dbReference>
<dbReference type="PANTHER" id="PTHR47219:SF20">
    <property type="entry name" value="TBC1 DOMAIN FAMILY MEMBER 2B"/>
    <property type="match status" value="1"/>
</dbReference>
<dbReference type="Gene3D" id="2.30.29.30">
    <property type="entry name" value="Pleckstrin-homology domain (PH domain)/Phosphotyrosine-binding domain (PTB)"/>
    <property type="match status" value="2"/>
</dbReference>
<dbReference type="InterPro" id="IPR000195">
    <property type="entry name" value="Rab-GAP-TBC_dom"/>
</dbReference>
<evidence type="ECO:0000256" key="1">
    <source>
        <dbReference type="SAM" id="MobiDB-lite"/>
    </source>
</evidence>
<dbReference type="PROSITE" id="PS50086">
    <property type="entry name" value="TBC_RABGAP"/>
    <property type="match status" value="1"/>
</dbReference>
<evidence type="ECO:0000313" key="4">
    <source>
        <dbReference type="EMBL" id="KAJ3221518.1"/>
    </source>
</evidence>
<dbReference type="GO" id="GO:0005509">
    <property type="term" value="F:calcium ion binding"/>
    <property type="evidence" value="ECO:0007669"/>
    <property type="project" value="InterPro"/>
</dbReference>
<organism evidence="4 5">
    <name type="scientific">Clydaea vesicula</name>
    <dbReference type="NCBI Taxonomy" id="447962"/>
    <lineage>
        <taxon>Eukaryota</taxon>
        <taxon>Fungi</taxon>
        <taxon>Fungi incertae sedis</taxon>
        <taxon>Chytridiomycota</taxon>
        <taxon>Chytridiomycota incertae sedis</taxon>
        <taxon>Chytridiomycetes</taxon>
        <taxon>Lobulomycetales</taxon>
        <taxon>Lobulomycetaceae</taxon>
        <taxon>Clydaea</taxon>
    </lineage>
</organism>
<evidence type="ECO:0000259" key="2">
    <source>
        <dbReference type="PROSITE" id="PS50086"/>
    </source>
</evidence>
<feature type="domain" description="Rab-GAP TBC" evidence="2">
    <location>
        <begin position="446"/>
        <end position="634"/>
    </location>
</feature>
<evidence type="ECO:0000259" key="3">
    <source>
        <dbReference type="PROSITE" id="PS50222"/>
    </source>
</evidence>
<dbReference type="Pfam" id="PF02893">
    <property type="entry name" value="GRAM"/>
    <property type="match status" value="2"/>
</dbReference>
<evidence type="ECO:0000313" key="5">
    <source>
        <dbReference type="Proteomes" id="UP001211065"/>
    </source>
</evidence>
<dbReference type="PROSITE" id="PS50222">
    <property type="entry name" value="EF_HAND_2"/>
    <property type="match status" value="1"/>
</dbReference>
<dbReference type="GO" id="GO:0005096">
    <property type="term" value="F:GTPase activator activity"/>
    <property type="evidence" value="ECO:0007669"/>
    <property type="project" value="TreeGrafter"/>
</dbReference>
<protein>
    <submittedName>
        <fullName evidence="4">Uncharacterized protein</fullName>
    </submittedName>
</protein>
<dbReference type="PROSITE" id="PS00018">
    <property type="entry name" value="EF_HAND_1"/>
    <property type="match status" value="1"/>
</dbReference>
<dbReference type="Gene3D" id="1.10.472.80">
    <property type="entry name" value="Ypt/Rab-GAP domain of gyp1p, domain 3"/>
    <property type="match status" value="1"/>
</dbReference>
<dbReference type="InterPro" id="IPR004182">
    <property type="entry name" value="GRAM"/>
</dbReference>
<dbReference type="Proteomes" id="UP001211065">
    <property type="component" value="Unassembled WGS sequence"/>
</dbReference>
<reference evidence="4" key="1">
    <citation type="submission" date="2020-05" db="EMBL/GenBank/DDBJ databases">
        <title>Phylogenomic resolution of chytrid fungi.</title>
        <authorList>
            <person name="Stajich J.E."/>
            <person name="Amses K."/>
            <person name="Simmons R."/>
            <person name="Seto K."/>
            <person name="Myers J."/>
            <person name="Bonds A."/>
            <person name="Quandt C.A."/>
            <person name="Barry K."/>
            <person name="Liu P."/>
            <person name="Grigoriev I."/>
            <person name="Longcore J.E."/>
            <person name="James T.Y."/>
        </authorList>
    </citation>
    <scope>NUCLEOTIDE SEQUENCE</scope>
    <source>
        <strain evidence="4">JEL0476</strain>
    </source>
</reference>
<dbReference type="Pfam" id="PF00566">
    <property type="entry name" value="RabGAP-TBC"/>
    <property type="match status" value="1"/>
</dbReference>
<dbReference type="FunFam" id="1.10.8.270:FF:000026">
    <property type="entry name" value="TBC (Tre-2/Bub2/Cdc16) domain family"/>
    <property type="match status" value="1"/>
</dbReference>
<dbReference type="PANTHER" id="PTHR47219">
    <property type="entry name" value="RAB GTPASE-ACTIVATING PROTEIN 1-LIKE"/>
    <property type="match status" value="1"/>
</dbReference>
<comment type="caution">
    <text evidence="4">The sequence shown here is derived from an EMBL/GenBank/DDBJ whole genome shotgun (WGS) entry which is preliminary data.</text>
</comment>
<dbReference type="InterPro" id="IPR035969">
    <property type="entry name" value="Rab-GAP_TBC_sf"/>
</dbReference>